<reference evidence="1 2" key="1">
    <citation type="journal article" date="2016" name="Stand. Genomic Sci.">
        <title>Complete genome sequence and genomic characterization of Microcystis panniformis FACHB 1757 by third-generation sequencing.</title>
        <authorList>
            <person name="Zhang J.Y."/>
            <person name="Guan R."/>
            <person name="Zhang H.J."/>
            <person name="Li H."/>
            <person name="Xiao P."/>
            <person name="Yu G.L."/>
            <person name="Du L."/>
            <person name="Cao D.M."/>
            <person name="Zhu B.C."/>
            <person name="Li R.H."/>
            <person name="Lu Z.H."/>
        </authorList>
    </citation>
    <scope>NUCLEOTIDE SEQUENCE [LARGE SCALE GENOMIC DNA]</scope>
    <source>
        <strain evidence="1 2">FACHB-1757</strain>
    </source>
</reference>
<evidence type="ECO:0000313" key="1">
    <source>
        <dbReference type="EMBL" id="AKV67493.1"/>
    </source>
</evidence>
<keyword evidence="2" id="KW-1185">Reference proteome</keyword>
<protein>
    <submittedName>
        <fullName evidence="1">Uncharacterized protein</fullName>
    </submittedName>
</protein>
<dbReference type="PATRIC" id="fig|1638788.3.peg.2409"/>
<gene>
    <name evidence="1" type="ORF">VL20_2398</name>
</gene>
<name>A0A0K1S0E3_9CHRO</name>
<organism evidence="1 2">
    <name type="scientific">Microcystis panniformis FACHB-1757</name>
    <dbReference type="NCBI Taxonomy" id="1638788"/>
    <lineage>
        <taxon>Bacteria</taxon>
        <taxon>Bacillati</taxon>
        <taxon>Cyanobacteriota</taxon>
        <taxon>Cyanophyceae</taxon>
        <taxon>Oscillatoriophycideae</taxon>
        <taxon>Chroococcales</taxon>
        <taxon>Microcystaceae</taxon>
        <taxon>Microcystis</taxon>
    </lineage>
</organism>
<dbReference type="EMBL" id="CP011339">
    <property type="protein sequence ID" value="AKV67493.1"/>
    <property type="molecule type" value="Genomic_DNA"/>
</dbReference>
<dbReference type="KEGG" id="mpk:VL20_2398"/>
<sequence length="38" mass="4407">MLIKRSGIIFDFSWSKIRVFNKSPIDVLNSKSLILRAI</sequence>
<evidence type="ECO:0000313" key="2">
    <source>
        <dbReference type="Proteomes" id="UP000068167"/>
    </source>
</evidence>
<proteinExistence type="predicted"/>
<dbReference type="AlphaFoldDB" id="A0A0K1S0E3"/>
<dbReference type="Proteomes" id="UP000068167">
    <property type="component" value="Chromosome"/>
</dbReference>
<accession>A0A0K1S0E3</accession>